<dbReference type="InterPro" id="IPR020472">
    <property type="entry name" value="WD40_PAC1"/>
</dbReference>
<feature type="repeat" description="WD" evidence="3">
    <location>
        <begin position="1349"/>
        <end position="1381"/>
    </location>
</feature>
<reference evidence="5" key="2">
    <citation type="journal article" date="2023" name="IMA Fungus">
        <title>Comparative genomic study of the Penicillium genus elucidates a diverse pangenome and 15 lateral gene transfer events.</title>
        <authorList>
            <person name="Petersen C."/>
            <person name="Sorensen T."/>
            <person name="Nielsen M.R."/>
            <person name="Sondergaard T.E."/>
            <person name="Sorensen J.L."/>
            <person name="Fitzpatrick D.A."/>
            <person name="Frisvad J.C."/>
            <person name="Nielsen K.L."/>
        </authorList>
    </citation>
    <scope>NUCLEOTIDE SEQUENCE</scope>
    <source>
        <strain evidence="5">IBT 29864</strain>
    </source>
</reference>
<dbReference type="GeneID" id="81432944"/>
<proteinExistence type="predicted"/>
<dbReference type="PROSITE" id="PS50082">
    <property type="entry name" value="WD_REPEATS_2"/>
    <property type="match status" value="8"/>
</dbReference>
<sequence length="1538" mass="172658">MGVLKSRLKRFVGAASAEQKLLGIGGNKTTEKALIDNNKDDRPSRLDMAHRVVQSPPKNISSSLPGPTEIPEVGTIHVANRNQTEVSVSLWDIAYDALREERRELIVAYEVILSQAFVNGEKSTSSVIETKTLDNQIPQNDAMARREMLKKITELGLKHMEDKEVTVTVLGHDIVLNRAMASVAGGVEWAEDYVKAAVKDLPYASIVMAGVSLILPLLKTPVAVETANREGFTYVTSQMRCYVEMESLRLPPDLAVGLKSSLTNGVADLYMLIIEFQVESVIRFYRSRTKNYFRDTINYDSWEEKLSRIKELETSLDKMFERAISGESLQQLKNLALEAKESRKSLDDMLSKFDKLIDLSRDQTKIMEKGEQRLSQEDNRRCQRALQATDPVLDKERILLKKDQLLRDSYRWVLETNEFQEWRNDPASRLLWLTGDPGKGKTMLICGIIDELSKLRETTDRSNICCNICYFFFQATDDRINSAVAVLRGLIYMLVKEQPSLIKYLRETLSADGDRHFEGPNAWVALSKVLIDMLEDAELQDTYLIVDALDECYTDLDLLLSFIVEISSSYAKVKWITSSRNWPNIEKGLKSTQQRRLCIELNEESVSGAVDSYIRTKINWLAQRNDYDEETRGAVQQYLQVNANGTFLWVALICKELANISGWEAEELLNVFPPGLDDLYERMLGQIRSSRHASLCRDILAVLLLVHRPITLAELTSLVEMPPRISRNRKALEEVVGLCGSFLALQQHTVSFIHQSAKDFLLENASAEIFPRGPEDFNHKIFLRSLHTMALTLRRDIYGLGALGRCIEDLSPPDPDPLAPARYACVFWADHLVSCDPMNRESDDFCEGGIVDRFLQRDFLHWLESLCLLGALPRGVTSILRLETLVQEMAGSSQLSDRVRDACRFTRYHNGLIAKYPLQLYVSALTFSPVKSLTRDSYTHEEPEWFWRKPQVQDSWSSCVQSLEECDVSSVCWSPDGTRIASASYISGFKIWDPVTSQCISRPVVPINAVTGFRSCYVTWSNDTPFGYGEQDGLLNIWNLTTGECISTLMGHKNHSLYEASISWSQHHSLIATGLKDGSIQIWNTTTGQCISTLSGHSDNVNALAWAPNERLLASGSEDCTVKIWDVVTWQCTSTFSDHSAGITSVAWSPDGKLLASGSAIGAILVWDWETDRSICISARRRYDNYMVYSLHWSQDGSRLASSSSDHIKIWNTNNYQCISTLYGHGAGIGSVAWSHDGAWLASGSQDRTIKIWEPGVDQQKSSNIEDHSERITALVMSPDEVKLASASVDTYIKIWDLSTGNVTLTLSGHTNEVSSLAWSPNGNEIASASWDGCLKIWSTTTAECISTLKCDNKMLNEVAWSPDNSRLATASLDGTITVWDSIAYQCLFTIKDELPGAWHWALAWSQDGCRIGLGSRFGRVKIWDASTRNCVASFDQLDVFANSGAWQSHKTLVHLRALLEICDYAPDTHGSLSIPTAAGNYDFDDQYEWITYSNEPILRLPTEYQSNISTVGKNFIGVGCHSGRVLLLQFSDVNPLK</sequence>
<feature type="repeat" description="WD" evidence="3">
    <location>
        <begin position="1136"/>
        <end position="1177"/>
    </location>
</feature>
<dbReference type="PROSITE" id="PS50837">
    <property type="entry name" value="NACHT"/>
    <property type="match status" value="1"/>
</dbReference>
<feature type="repeat" description="WD" evidence="3">
    <location>
        <begin position="1265"/>
        <end position="1306"/>
    </location>
</feature>
<dbReference type="InterPro" id="IPR015943">
    <property type="entry name" value="WD40/YVTN_repeat-like_dom_sf"/>
</dbReference>
<evidence type="ECO:0000256" key="3">
    <source>
        <dbReference type="PROSITE-ProRule" id="PRU00221"/>
    </source>
</evidence>
<dbReference type="OrthoDB" id="538223at2759"/>
<dbReference type="Proteomes" id="UP001147782">
    <property type="component" value="Unassembled WGS sequence"/>
</dbReference>
<dbReference type="SMART" id="SM00320">
    <property type="entry name" value="WD40"/>
    <property type="match status" value="10"/>
</dbReference>
<feature type="repeat" description="WD" evidence="3">
    <location>
        <begin position="1094"/>
        <end position="1135"/>
    </location>
</feature>
<dbReference type="Pfam" id="PF24883">
    <property type="entry name" value="NPHP3_N"/>
    <property type="match status" value="1"/>
</dbReference>
<keyword evidence="2" id="KW-0677">Repeat</keyword>
<keyword evidence="6" id="KW-1185">Reference proteome</keyword>
<comment type="caution">
    <text evidence="5">The sequence shown here is derived from an EMBL/GenBank/DDBJ whole genome shotgun (WGS) entry which is preliminary data.</text>
</comment>
<dbReference type="InterPro" id="IPR056884">
    <property type="entry name" value="NPHP3-like_N"/>
</dbReference>
<dbReference type="CDD" id="cd00200">
    <property type="entry name" value="WD40"/>
    <property type="match status" value="2"/>
</dbReference>
<dbReference type="PANTHER" id="PTHR19879">
    <property type="entry name" value="TRANSCRIPTION INITIATION FACTOR TFIID"/>
    <property type="match status" value="1"/>
</dbReference>
<dbReference type="SUPFAM" id="SSF50978">
    <property type="entry name" value="WD40 repeat-like"/>
    <property type="match status" value="2"/>
</dbReference>
<feature type="repeat" description="WD" evidence="3">
    <location>
        <begin position="1052"/>
        <end position="1093"/>
    </location>
</feature>
<feature type="repeat" description="WD" evidence="3">
    <location>
        <begin position="1222"/>
        <end position="1254"/>
    </location>
</feature>
<feature type="domain" description="NACHT" evidence="4">
    <location>
        <begin position="429"/>
        <end position="580"/>
    </location>
</feature>
<feature type="repeat" description="WD" evidence="3">
    <location>
        <begin position="1307"/>
        <end position="1348"/>
    </location>
</feature>
<feature type="repeat" description="WD" evidence="3">
    <location>
        <begin position="968"/>
        <end position="1002"/>
    </location>
</feature>
<dbReference type="PROSITE" id="PS00678">
    <property type="entry name" value="WD_REPEATS_1"/>
    <property type="match status" value="3"/>
</dbReference>
<evidence type="ECO:0000256" key="2">
    <source>
        <dbReference type="ARBA" id="ARBA00022737"/>
    </source>
</evidence>
<dbReference type="InterPro" id="IPR031359">
    <property type="entry name" value="NACHT_N"/>
</dbReference>
<dbReference type="PANTHER" id="PTHR19879:SF9">
    <property type="entry name" value="TRANSCRIPTION INITIATION FACTOR TFIID SUBUNIT 5"/>
    <property type="match status" value="1"/>
</dbReference>
<dbReference type="PROSITE" id="PS50294">
    <property type="entry name" value="WD_REPEATS_REGION"/>
    <property type="match status" value="7"/>
</dbReference>
<dbReference type="Gene3D" id="3.40.50.300">
    <property type="entry name" value="P-loop containing nucleotide triphosphate hydrolases"/>
    <property type="match status" value="1"/>
</dbReference>
<dbReference type="Pfam" id="PF17100">
    <property type="entry name" value="NACHT_N"/>
    <property type="match status" value="1"/>
</dbReference>
<dbReference type="InterPro" id="IPR036322">
    <property type="entry name" value="WD40_repeat_dom_sf"/>
</dbReference>
<keyword evidence="1 3" id="KW-0853">WD repeat</keyword>
<protein>
    <submittedName>
        <fullName evidence="5">NACHT-domain-containing protein</fullName>
    </submittedName>
</protein>
<organism evidence="5 6">
    <name type="scientific">Penicillium cataractarum</name>
    <dbReference type="NCBI Taxonomy" id="2100454"/>
    <lineage>
        <taxon>Eukaryota</taxon>
        <taxon>Fungi</taxon>
        <taxon>Dikarya</taxon>
        <taxon>Ascomycota</taxon>
        <taxon>Pezizomycotina</taxon>
        <taxon>Eurotiomycetes</taxon>
        <taxon>Eurotiomycetidae</taxon>
        <taxon>Eurotiales</taxon>
        <taxon>Aspergillaceae</taxon>
        <taxon>Penicillium</taxon>
    </lineage>
</organism>
<dbReference type="SUPFAM" id="SSF52540">
    <property type="entry name" value="P-loop containing nucleoside triphosphate hydrolases"/>
    <property type="match status" value="2"/>
</dbReference>
<name>A0A9W9VUW2_9EURO</name>
<evidence type="ECO:0000256" key="1">
    <source>
        <dbReference type="ARBA" id="ARBA00022574"/>
    </source>
</evidence>
<accession>A0A9W9VUW2</accession>
<dbReference type="Gene3D" id="2.130.10.10">
    <property type="entry name" value="YVTN repeat-like/Quinoprotein amine dehydrogenase"/>
    <property type="match status" value="5"/>
</dbReference>
<dbReference type="Pfam" id="PF00400">
    <property type="entry name" value="WD40"/>
    <property type="match status" value="9"/>
</dbReference>
<dbReference type="PRINTS" id="PR00320">
    <property type="entry name" value="GPROTEINBRPT"/>
</dbReference>
<reference evidence="5" key="1">
    <citation type="submission" date="2022-11" db="EMBL/GenBank/DDBJ databases">
        <authorList>
            <person name="Petersen C."/>
        </authorList>
    </citation>
    <scope>NUCLEOTIDE SEQUENCE</scope>
    <source>
        <strain evidence="5">IBT 29864</strain>
    </source>
</reference>
<dbReference type="InterPro" id="IPR019775">
    <property type="entry name" value="WD40_repeat_CS"/>
</dbReference>
<dbReference type="InterPro" id="IPR027417">
    <property type="entry name" value="P-loop_NTPase"/>
</dbReference>
<dbReference type="EMBL" id="JAPZBS010000001">
    <property type="protein sequence ID" value="KAJ5389768.1"/>
    <property type="molecule type" value="Genomic_DNA"/>
</dbReference>
<evidence type="ECO:0000259" key="4">
    <source>
        <dbReference type="PROSITE" id="PS50837"/>
    </source>
</evidence>
<gene>
    <name evidence="5" type="ORF">N7496_000836</name>
</gene>
<dbReference type="InterPro" id="IPR001680">
    <property type="entry name" value="WD40_rpt"/>
</dbReference>
<dbReference type="RefSeq" id="XP_056560496.1">
    <property type="nucleotide sequence ID" value="XM_056693767.1"/>
</dbReference>
<evidence type="ECO:0000313" key="6">
    <source>
        <dbReference type="Proteomes" id="UP001147782"/>
    </source>
</evidence>
<dbReference type="InterPro" id="IPR007111">
    <property type="entry name" value="NACHT_NTPase"/>
</dbReference>
<evidence type="ECO:0000313" key="5">
    <source>
        <dbReference type="EMBL" id="KAJ5389768.1"/>
    </source>
</evidence>